<proteinExistence type="predicted"/>
<dbReference type="InterPro" id="IPR024096">
    <property type="entry name" value="NO_sig/Golgi_transp_ligand-bd"/>
</dbReference>
<dbReference type="Pfam" id="PF01740">
    <property type="entry name" value="STAS"/>
    <property type="match status" value="1"/>
</dbReference>
<dbReference type="Gene3D" id="3.30.750.24">
    <property type="entry name" value="STAS domain"/>
    <property type="match status" value="1"/>
</dbReference>
<dbReference type="InterPro" id="IPR036513">
    <property type="entry name" value="STAS_dom_sf"/>
</dbReference>
<dbReference type="SUPFAM" id="SSF111126">
    <property type="entry name" value="Ligand-binding domain in the NO signalling and Golgi transport"/>
    <property type="match status" value="1"/>
</dbReference>
<evidence type="ECO:0000256" key="1">
    <source>
        <dbReference type="SAM" id="Coils"/>
    </source>
</evidence>
<dbReference type="Proteomes" id="UP000233375">
    <property type="component" value="Unassembled WGS sequence"/>
</dbReference>
<dbReference type="InterPro" id="IPR002645">
    <property type="entry name" value="STAS_dom"/>
</dbReference>
<dbReference type="RefSeq" id="WP_101177979.1">
    <property type="nucleotide sequence ID" value="NZ_PISE01000031.1"/>
</dbReference>
<dbReference type="PROSITE" id="PS50801">
    <property type="entry name" value="STAS"/>
    <property type="match status" value="1"/>
</dbReference>
<keyword evidence="1" id="KW-0175">Coiled coil</keyword>
<dbReference type="PANTHER" id="PTHR33745:SF8">
    <property type="entry name" value="BLUE-LIGHT PHOTORECEPTOR"/>
    <property type="match status" value="1"/>
</dbReference>
<comment type="caution">
    <text evidence="3">The sequence shown here is derived from an EMBL/GenBank/DDBJ whole genome shotgun (WGS) entry which is preliminary data.</text>
</comment>
<dbReference type="EMBL" id="PISE01000031">
    <property type="protein sequence ID" value="PKG22957.1"/>
    <property type="molecule type" value="Genomic_DNA"/>
</dbReference>
<evidence type="ECO:0000313" key="3">
    <source>
        <dbReference type="EMBL" id="PKG22957.1"/>
    </source>
</evidence>
<evidence type="ECO:0000259" key="2">
    <source>
        <dbReference type="PROSITE" id="PS50801"/>
    </source>
</evidence>
<name>A0A2N0Z0B5_9BACI</name>
<sequence length="339" mass="38732">MSDSIVRVKVNKNEFTWDKENGLFSFDGAPALLFWDTAIELFIETIMEVSGPDVSTTVFEATGFRMGKLVSSYYKDKFDIEEVFTQYSDIYRNAGWGNIEVAYFSLEEKKIIVRLKNSWEHRIFKLLDKDQASVLLPSHWAGVFSSLLEENMWYKLTKNQLAGDEYDEVEIFLSTITPNQNIHALTRQKEQKYIQELEEQVDNRTKELTSLVKTLSTPVLPVLQGVLVIPLVGKFNDERMEDLMQKALFEFTKQRANYLLLDLTAINGFDEYVVDRLQKLVKAVELVGGKCILVGISASFSLQIIQSGVNLKDIPSFSTLEQGVEFALEQTGFELIKAK</sequence>
<dbReference type="InterPro" id="IPR051932">
    <property type="entry name" value="Bact_StressResp_Reg"/>
</dbReference>
<feature type="domain" description="STAS" evidence="2">
    <location>
        <begin position="216"/>
        <end position="327"/>
    </location>
</feature>
<dbReference type="Gene3D" id="3.30.1380.20">
    <property type="entry name" value="Trafficking protein particle complex subunit 3"/>
    <property type="match status" value="1"/>
</dbReference>
<dbReference type="SUPFAM" id="SSF52091">
    <property type="entry name" value="SpoIIaa-like"/>
    <property type="match status" value="1"/>
</dbReference>
<dbReference type="CDD" id="cd07041">
    <property type="entry name" value="STAS_RsbR_RsbS_like"/>
    <property type="match status" value="1"/>
</dbReference>
<feature type="coiled-coil region" evidence="1">
    <location>
        <begin position="187"/>
        <end position="214"/>
    </location>
</feature>
<dbReference type="OrthoDB" id="2717092at2"/>
<dbReference type="AlphaFoldDB" id="A0A2N0Z0B5"/>
<accession>A0A2N0Z0B5</accession>
<protein>
    <submittedName>
        <fullName evidence="3">Fis family transcriptional regulator</fullName>
    </submittedName>
</protein>
<keyword evidence="4" id="KW-1185">Reference proteome</keyword>
<dbReference type="PANTHER" id="PTHR33745">
    <property type="entry name" value="RSBT ANTAGONIST PROTEIN RSBS-RELATED"/>
    <property type="match status" value="1"/>
</dbReference>
<gene>
    <name evidence="3" type="ORF">CWS01_14890</name>
</gene>
<evidence type="ECO:0000313" key="4">
    <source>
        <dbReference type="Proteomes" id="UP000233375"/>
    </source>
</evidence>
<organism evidence="3 4">
    <name type="scientific">Niallia nealsonii</name>
    <dbReference type="NCBI Taxonomy" id="115979"/>
    <lineage>
        <taxon>Bacteria</taxon>
        <taxon>Bacillati</taxon>
        <taxon>Bacillota</taxon>
        <taxon>Bacilli</taxon>
        <taxon>Bacillales</taxon>
        <taxon>Bacillaceae</taxon>
        <taxon>Niallia</taxon>
    </lineage>
</organism>
<reference evidence="3 4" key="1">
    <citation type="journal article" date="2003" name="Int. J. Syst. Evol. Microbiol.">
        <title>Bacillus nealsonii sp. nov., isolated from a spacecraft-assembly facility, whose spores are gamma-radiation resistant.</title>
        <authorList>
            <person name="Venkateswaran K."/>
            <person name="Kempf M."/>
            <person name="Chen F."/>
            <person name="Satomi M."/>
            <person name="Nicholson W."/>
            <person name="Kern R."/>
        </authorList>
    </citation>
    <scope>NUCLEOTIDE SEQUENCE [LARGE SCALE GENOMIC DNA]</scope>
    <source>
        <strain evidence="3 4">FO-92</strain>
    </source>
</reference>